<organism evidence="2 3">
    <name type="scientific">Mucor plumbeus</name>
    <dbReference type="NCBI Taxonomy" id="97098"/>
    <lineage>
        <taxon>Eukaryota</taxon>
        <taxon>Fungi</taxon>
        <taxon>Fungi incertae sedis</taxon>
        <taxon>Mucoromycota</taxon>
        <taxon>Mucoromycotina</taxon>
        <taxon>Mucoromycetes</taxon>
        <taxon>Mucorales</taxon>
        <taxon>Mucorineae</taxon>
        <taxon>Mucoraceae</taxon>
        <taxon>Mucor</taxon>
    </lineage>
</organism>
<protein>
    <submittedName>
        <fullName evidence="2">Uncharacterized protein</fullName>
    </submittedName>
</protein>
<feature type="non-terminal residue" evidence="2">
    <location>
        <position position="1"/>
    </location>
</feature>
<reference evidence="2" key="1">
    <citation type="submission" date="2020-12" db="EMBL/GenBank/DDBJ databases">
        <title>Metabolic potential, ecology and presence of endohyphal bacteria is reflected in genomic diversity of Mucoromycotina.</title>
        <authorList>
            <person name="Muszewska A."/>
            <person name="Okrasinska A."/>
            <person name="Steczkiewicz K."/>
            <person name="Drgas O."/>
            <person name="Orlowska M."/>
            <person name="Perlinska-Lenart U."/>
            <person name="Aleksandrzak-Piekarczyk T."/>
            <person name="Szatraj K."/>
            <person name="Zielenkiewicz U."/>
            <person name="Pilsyk S."/>
            <person name="Malc E."/>
            <person name="Mieczkowski P."/>
            <person name="Kruszewska J.S."/>
            <person name="Biernat P."/>
            <person name="Pawlowska J."/>
        </authorList>
    </citation>
    <scope>NUCLEOTIDE SEQUENCE</scope>
    <source>
        <strain evidence="2">CBS 226.32</strain>
    </source>
</reference>
<dbReference type="EMBL" id="JAEPRC010000979">
    <property type="protein sequence ID" value="KAG2190384.1"/>
    <property type="molecule type" value="Genomic_DNA"/>
</dbReference>
<name>A0A8H7QE73_9FUNG</name>
<dbReference type="AlphaFoldDB" id="A0A8H7QE73"/>
<proteinExistence type="predicted"/>
<dbReference type="OrthoDB" id="2290735at2759"/>
<comment type="caution">
    <text evidence="2">The sequence shown here is derived from an EMBL/GenBank/DDBJ whole genome shotgun (WGS) entry which is preliminary data.</text>
</comment>
<feature type="compositionally biased region" description="Basic and acidic residues" evidence="1">
    <location>
        <begin position="318"/>
        <end position="340"/>
    </location>
</feature>
<feature type="region of interest" description="Disordered" evidence="1">
    <location>
        <begin position="300"/>
        <end position="347"/>
    </location>
</feature>
<gene>
    <name evidence="2" type="ORF">INT46_006954</name>
</gene>
<evidence type="ECO:0000313" key="2">
    <source>
        <dbReference type="EMBL" id="KAG2190384.1"/>
    </source>
</evidence>
<keyword evidence="3" id="KW-1185">Reference proteome</keyword>
<evidence type="ECO:0000256" key="1">
    <source>
        <dbReference type="SAM" id="MobiDB-lite"/>
    </source>
</evidence>
<accession>A0A8H7QE73</accession>
<evidence type="ECO:0000313" key="3">
    <source>
        <dbReference type="Proteomes" id="UP000650833"/>
    </source>
</evidence>
<feature type="region of interest" description="Disordered" evidence="1">
    <location>
        <begin position="361"/>
        <end position="380"/>
    </location>
</feature>
<sequence length="424" mass="47250">MVIGTKNDDATLILLTLDSSEDQMNIELIESFTTNSRDKQDIGHVTAICILTADKGDKRMGHSDPQILLGFSQGTILIYRIRASVYSYKASRIRVPVDLSEFTEFPGYPITQLSCARSYNSLLMNVALAQEKPQEIKYQYRQSYIKLVETRGDFTRRQRAIINPPQSIQSSAKILETKLIPSTTTLADSTLQLSIIFQNGEKSYDLNIWEVSPTKINQALTLAMDQQSCVNTMANSDTVKSLKLDSNGYLMHVPQKIADIILEENEDADTKQPVGTNSTAHSVMDDNSATVMDTYTVDSTTDIDDNKESVLSKNINESTEKMEQDQDTIHQNTRSEKSKDASGVANVGASTENSLVNQDISTKGEPEDAADINNSISKREGEDLTDFEIAMKRQKTIVVDDDDKENLVTFFDKSPTFVMKESDT</sequence>
<dbReference type="Proteomes" id="UP000650833">
    <property type="component" value="Unassembled WGS sequence"/>
</dbReference>